<dbReference type="Gene3D" id="1.20.1730.10">
    <property type="entry name" value="Sodium/glucose cotransporter"/>
    <property type="match status" value="1"/>
</dbReference>
<evidence type="ECO:0000256" key="8">
    <source>
        <dbReference type="SAM" id="Phobius"/>
    </source>
</evidence>
<dbReference type="GeneID" id="56472703"/>
<feature type="transmembrane region" description="Helical" evidence="8">
    <location>
        <begin position="43"/>
        <end position="67"/>
    </location>
</feature>
<gene>
    <name evidence="9" type="ORF">BS1321_08155</name>
</gene>
<evidence type="ECO:0000256" key="6">
    <source>
        <dbReference type="ARBA" id="ARBA00023136"/>
    </source>
</evidence>
<feature type="transmembrane region" description="Helical" evidence="8">
    <location>
        <begin position="231"/>
        <end position="248"/>
    </location>
</feature>
<evidence type="ECO:0000313" key="10">
    <source>
        <dbReference type="Proteomes" id="UP000214618"/>
    </source>
</evidence>
<feature type="transmembrane region" description="Helical" evidence="8">
    <location>
        <begin position="155"/>
        <end position="174"/>
    </location>
</feature>
<evidence type="ECO:0000256" key="5">
    <source>
        <dbReference type="ARBA" id="ARBA00022989"/>
    </source>
</evidence>
<feature type="transmembrane region" description="Helical" evidence="8">
    <location>
        <begin position="421"/>
        <end position="444"/>
    </location>
</feature>
<dbReference type="InterPro" id="IPR050277">
    <property type="entry name" value="Sodium:Solute_Symporter"/>
</dbReference>
<dbReference type="OrthoDB" id="9810181at2"/>
<feature type="transmembrane region" description="Helical" evidence="8">
    <location>
        <begin position="387"/>
        <end position="409"/>
    </location>
</feature>
<keyword evidence="3" id="KW-0813">Transport</keyword>
<organism evidence="9 10">
    <name type="scientific">Peribacillus simplex NBRC 15720 = DSM 1321</name>
    <dbReference type="NCBI Taxonomy" id="1349754"/>
    <lineage>
        <taxon>Bacteria</taxon>
        <taxon>Bacillati</taxon>
        <taxon>Bacillota</taxon>
        <taxon>Bacilli</taxon>
        <taxon>Bacillales</taxon>
        <taxon>Bacillaceae</taxon>
        <taxon>Peribacillus</taxon>
    </lineage>
</organism>
<dbReference type="InterPro" id="IPR038377">
    <property type="entry name" value="Na/Glc_symporter_sf"/>
</dbReference>
<dbReference type="GO" id="GO:0005886">
    <property type="term" value="C:plasma membrane"/>
    <property type="evidence" value="ECO:0007669"/>
    <property type="project" value="TreeGrafter"/>
</dbReference>
<evidence type="ECO:0000256" key="1">
    <source>
        <dbReference type="ARBA" id="ARBA00004141"/>
    </source>
</evidence>
<comment type="similarity">
    <text evidence="2 7">Belongs to the sodium:solute symporter (SSF) (TC 2.A.21) family.</text>
</comment>
<accession>A0A223EFD0</accession>
<dbReference type="RefSeq" id="WP_063235403.1">
    <property type="nucleotide sequence ID" value="NZ_BCVO01000025.1"/>
</dbReference>
<dbReference type="InterPro" id="IPR001734">
    <property type="entry name" value="Na/solute_symporter"/>
</dbReference>
<evidence type="ECO:0000256" key="3">
    <source>
        <dbReference type="ARBA" id="ARBA00022448"/>
    </source>
</evidence>
<feature type="transmembrane region" description="Helical" evidence="8">
    <location>
        <begin position="312"/>
        <end position="343"/>
    </location>
</feature>
<feature type="transmembrane region" description="Helical" evidence="8">
    <location>
        <begin position="186"/>
        <end position="211"/>
    </location>
</feature>
<feature type="transmembrane region" description="Helical" evidence="8">
    <location>
        <begin position="6"/>
        <end position="22"/>
    </location>
</feature>
<dbReference type="Proteomes" id="UP000214618">
    <property type="component" value="Chromosome"/>
</dbReference>
<comment type="subcellular location">
    <subcellularLocation>
        <location evidence="1">Membrane</location>
        <topology evidence="1">Multi-pass membrane protein</topology>
    </subcellularLocation>
</comment>
<evidence type="ECO:0000256" key="2">
    <source>
        <dbReference type="ARBA" id="ARBA00006434"/>
    </source>
</evidence>
<feature type="transmembrane region" description="Helical" evidence="8">
    <location>
        <begin position="456"/>
        <end position="474"/>
    </location>
</feature>
<dbReference type="GO" id="GO:0022857">
    <property type="term" value="F:transmembrane transporter activity"/>
    <property type="evidence" value="ECO:0007669"/>
    <property type="project" value="InterPro"/>
</dbReference>
<keyword evidence="6 8" id="KW-0472">Membrane</keyword>
<keyword evidence="5 8" id="KW-1133">Transmembrane helix</keyword>
<dbReference type="PROSITE" id="PS50283">
    <property type="entry name" value="NA_SOLUT_SYMP_3"/>
    <property type="match status" value="1"/>
</dbReference>
<protein>
    <submittedName>
        <fullName evidence="9">Sodium:solute symporter</fullName>
    </submittedName>
</protein>
<proteinExistence type="inferred from homology"/>
<sequence>MNSSILIITITLALAFYLGIRAKKGREMKLDQWAVGGRNFGSLIMFVLMAGEMFSTFVFLGASGAAYRMGGPTIYIFCALTYIVPFWILPPIWRYAKKHNVLTQSDFFTKKYNSKSLGLLVAVIGVLSMIPYIVLQLKGFQIIVSEASYGLIPPTVAVWIGMLCVTVFVYVSGIHGSAWTAVLKDILILIVIVFLGIYLPIHYFGGIQPMFETLEATKPGFLLLPDEGLSISWYVSLCLTIALGQYMWPHCFGASLSSQNESALRKNSAILPLYQIILVFILFIGFTAVLQIPNLQGGDTDLALFKIAKDAFPPWIVGVVGAAGMLAALVPCSMLILTAATILSKNIYKAVKPDTSNEQLAKLTRIFVPIVSLVSLIFTFYGGNTMIALLTMAYSFVLQLFPPLVFSLLQRNPVSKAGASAGMILGVVLVAYFTLAEATMATLFPNAPHFIQDLDIGIVAITFNLIVMLAVSAFTRKNQQTILEEEPVKRIITS</sequence>
<dbReference type="PANTHER" id="PTHR48086">
    <property type="entry name" value="SODIUM/PROLINE SYMPORTER-RELATED"/>
    <property type="match status" value="1"/>
</dbReference>
<dbReference type="CDD" id="cd10322">
    <property type="entry name" value="SLC5sbd"/>
    <property type="match status" value="1"/>
</dbReference>
<evidence type="ECO:0000256" key="7">
    <source>
        <dbReference type="RuleBase" id="RU362091"/>
    </source>
</evidence>
<dbReference type="Pfam" id="PF00474">
    <property type="entry name" value="SSF"/>
    <property type="match status" value="1"/>
</dbReference>
<feature type="transmembrane region" description="Helical" evidence="8">
    <location>
        <begin position="363"/>
        <end position="381"/>
    </location>
</feature>
<keyword evidence="4 8" id="KW-0812">Transmembrane</keyword>
<feature type="transmembrane region" description="Helical" evidence="8">
    <location>
        <begin position="269"/>
        <end position="292"/>
    </location>
</feature>
<reference evidence="9 10" key="1">
    <citation type="submission" date="2016-10" db="EMBL/GenBank/DDBJ databases">
        <title>The whole genome sequencing and assembly of Bacillus simplex DSM 1321 strain.</title>
        <authorList>
            <person name="Park M.-K."/>
            <person name="Lee Y.-J."/>
            <person name="Yi H."/>
            <person name="Bahn Y.-S."/>
            <person name="Kim J.F."/>
            <person name="Lee D.-W."/>
        </authorList>
    </citation>
    <scope>NUCLEOTIDE SEQUENCE [LARGE SCALE GENOMIC DNA]</scope>
    <source>
        <strain evidence="9 10">DSM 1321</strain>
    </source>
</reference>
<dbReference type="PANTHER" id="PTHR48086:SF8">
    <property type="entry name" value="MONOCARBOXYLIC ACID PERMEASE"/>
    <property type="match status" value="1"/>
</dbReference>
<evidence type="ECO:0000313" key="9">
    <source>
        <dbReference type="EMBL" id="ASS93941.1"/>
    </source>
</evidence>
<feature type="transmembrane region" description="Helical" evidence="8">
    <location>
        <begin position="117"/>
        <end position="135"/>
    </location>
</feature>
<name>A0A223EFD0_9BACI</name>
<dbReference type="AlphaFoldDB" id="A0A223EFD0"/>
<evidence type="ECO:0000256" key="4">
    <source>
        <dbReference type="ARBA" id="ARBA00022692"/>
    </source>
</evidence>
<feature type="transmembrane region" description="Helical" evidence="8">
    <location>
        <begin position="73"/>
        <end position="96"/>
    </location>
</feature>
<dbReference type="EMBL" id="CP017704">
    <property type="protein sequence ID" value="ASS93941.1"/>
    <property type="molecule type" value="Genomic_DNA"/>
</dbReference>